<feature type="transmembrane region" description="Helical" evidence="8">
    <location>
        <begin position="96"/>
        <end position="116"/>
    </location>
</feature>
<keyword evidence="4 11" id="KW-0808">Transferase</keyword>
<dbReference type="GO" id="GO:0005886">
    <property type="term" value="C:plasma membrane"/>
    <property type="evidence" value="ECO:0007669"/>
    <property type="project" value="UniProtKB-SubCell"/>
</dbReference>
<keyword evidence="9" id="KW-0732">Signal</keyword>
<sequence>MKSVPSWIALALVLAFALAARLAALPGSTERNMDPDSAHLLNVARCFERGQGYSNPAAWPAWMKPARLPMPETFKEPGYPWAIARLTPLAGGAFRAGILLAMVFGLALPIASYALARNLQLERDVALLAALLVAANPLAIGMSVRVMVDSIFPALLTLAFAAGAWRPRDPSRQRTQLVDTAAGLLAGLAFLVRAQTLVALPALAILLCARRPLANGARSLAIVLAAAILTASPLLLRNLRLFGTPLYSDVTAYGIWPYVDTIAFSHGLAHPPTPLGFALHHIPQVLRHTAGSAVRFTAYALPNDIAGNPAWVIPLVVGLLLAAGRWREFAFAWVYLGSTLALVFAVLWDSRYFASTVPLWALFTAFGATFLARTLGPSPLSGRLRGIHVLAGALAILLAVQTVAARRALTGLRQPEIEAARALAPELRERLAPDESAMVVTTSFYSWFADRPTVHLVIADEPDFRATIRRLKVRVAVLPTSRLVVFAARFPGGRLPPELVLERSDPALDVTVFSVREAVEAER</sequence>
<dbReference type="PANTHER" id="PTHR33908:SF11">
    <property type="entry name" value="MEMBRANE PROTEIN"/>
    <property type="match status" value="1"/>
</dbReference>
<feature type="domain" description="Glycosyltransferase RgtA/B/C/D-like" evidence="10">
    <location>
        <begin position="77"/>
        <end position="229"/>
    </location>
</feature>
<evidence type="ECO:0000313" key="12">
    <source>
        <dbReference type="Proteomes" id="UP000317716"/>
    </source>
</evidence>
<feature type="transmembrane region" description="Helical" evidence="8">
    <location>
        <begin position="357"/>
        <end position="375"/>
    </location>
</feature>
<dbReference type="Pfam" id="PF13231">
    <property type="entry name" value="PMT_2"/>
    <property type="match status" value="1"/>
</dbReference>
<keyword evidence="2" id="KW-1003">Cell membrane</keyword>
<reference evidence="11 12" key="1">
    <citation type="journal article" date="2019" name="Nat. Microbiol.">
        <title>Mediterranean grassland soil C-N compound turnover is dependent on rainfall and depth, and is mediated by genomically divergent microorganisms.</title>
        <authorList>
            <person name="Diamond S."/>
            <person name="Andeer P.F."/>
            <person name="Li Z."/>
            <person name="Crits-Christoph A."/>
            <person name="Burstein D."/>
            <person name="Anantharaman K."/>
            <person name="Lane K.R."/>
            <person name="Thomas B.C."/>
            <person name="Pan C."/>
            <person name="Northen T.R."/>
            <person name="Banfield J.F."/>
        </authorList>
    </citation>
    <scope>NUCLEOTIDE SEQUENCE [LARGE SCALE GENOMIC DNA]</scope>
    <source>
        <strain evidence="11">WS_2</strain>
    </source>
</reference>
<feature type="transmembrane region" description="Helical" evidence="8">
    <location>
        <begin position="330"/>
        <end position="348"/>
    </location>
</feature>
<dbReference type="GO" id="GO:0016763">
    <property type="term" value="F:pentosyltransferase activity"/>
    <property type="evidence" value="ECO:0007669"/>
    <property type="project" value="TreeGrafter"/>
</dbReference>
<dbReference type="PANTHER" id="PTHR33908">
    <property type="entry name" value="MANNOSYLTRANSFERASE YKCB-RELATED"/>
    <property type="match status" value="1"/>
</dbReference>
<dbReference type="InterPro" id="IPR050297">
    <property type="entry name" value="LipidA_mod_glycosyltrf_83"/>
</dbReference>
<feature type="transmembrane region" description="Helical" evidence="8">
    <location>
        <begin position="305"/>
        <end position="324"/>
    </location>
</feature>
<evidence type="ECO:0000256" key="7">
    <source>
        <dbReference type="ARBA" id="ARBA00023136"/>
    </source>
</evidence>
<evidence type="ECO:0000256" key="9">
    <source>
        <dbReference type="SAM" id="SignalP"/>
    </source>
</evidence>
<keyword evidence="7 8" id="KW-0472">Membrane</keyword>
<gene>
    <name evidence="11" type="ORF">E6K72_11540</name>
</gene>
<comment type="subcellular location">
    <subcellularLocation>
        <location evidence="1">Cell membrane</location>
        <topology evidence="1">Multi-pass membrane protein</topology>
    </subcellularLocation>
</comment>
<evidence type="ECO:0000256" key="2">
    <source>
        <dbReference type="ARBA" id="ARBA00022475"/>
    </source>
</evidence>
<feature type="transmembrane region" description="Helical" evidence="8">
    <location>
        <begin position="219"/>
        <end position="236"/>
    </location>
</feature>
<keyword evidence="6 8" id="KW-1133">Transmembrane helix</keyword>
<evidence type="ECO:0000256" key="1">
    <source>
        <dbReference type="ARBA" id="ARBA00004651"/>
    </source>
</evidence>
<evidence type="ECO:0000256" key="3">
    <source>
        <dbReference type="ARBA" id="ARBA00022676"/>
    </source>
</evidence>
<evidence type="ECO:0000256" key="8">
    <source>
        <dbReference type="SAM" id="Phobius"/>
    </source>
</evidence>
<dbReference type="AlphaFoldDB" id="A0A538SG32"/>
<feature type="chain" id="PRO_5022052507" evidence="9">
    <location>
        <begin position="20"/>
        <end position="523"/>
    </location>
</feature>
<dbReference type="Proteomes" id="UP000317716">
    <property type="component" value="Unassembled WGS sequence"/>
</dbReference>
<organism evidence="11 12">
    <name type="scientific">Eiseniibacteriota bacterium</name>
    <dbReference type="NCBI Taxonomy" id="2212470"/>
    <lineage>
        <taxon>Bacteria</taxon>
        <taxon>Candidatus Eiseniibacteriota</taxon>
    </lineage>
</organism>
<protein>
    <submittedName>
        <fullName evidence="11">Phospholipid carrier-dependent glycosyltransferase</fullName>
    </submittedName>
</protein>
<dbReference type="InterPro" id="IPR038731">
    <property type="entry name" value="RgtA/B/C-like"/>
</dbReference>
<feature type="signal peptide" evidence="9">
    <location>
        <begin position="1"/>
        <end position="19"/>
    </location>
</feature>
<comment type="caution">
    <text evidence="11">The sequence shown here is derived from an EMBL/GenBank/DDBJ whole genome shotgun (WGS) entry which is preliminary data.</text>
</comment>
<feature type="transmembrane region" description="Helical" evidence="8">
    <location>
        <begin position="177"/>
        <end position="207"/>
    </location>
</feature>
<evidence type="ECO:0000256" key="6">
    <source>
        <dbReference type="ARBA" id="ARBA00022989"/>
    </source>
</evidence>
<dbReference type="EMBL" id="VBOS01000416">
    <property type="protein sequence ID" value="TMQ50327.1"/>
    <property type="molecule type" value="Genomic_DNA"/>
</dbReference>
<evidence type="ECO:0000256" key="5">
    <source>
        <dbReference type="ARBA" id="ARBA00022692"/>
    </source>
</evidence>
<feature type="transmembrane region" description="Helical" evidence="8">
    <location>
        <begin position="125"/>
        <end position="144"/>
    </location>
</feature>
<keyword evidence="3" id="KW-0328">Glycosyltransferase</keyword>
<accession>A0A538SG32</accession>
<evidence type="ECO:0000256" key="4">
    <source>
        <dbReference type="ARBA" id="ARBA00022679"/>
    </source>
</evidence>
<name>A0A538SG32_UNCEI</name>
<evidence type="ECO:0000259" key="10">
    <source>
        <dbReference type="Pfam" id="PF13231"/>
    </source>
</evidence>
<feature type="transmembrane region" description="Helical" evidence="8">
    <location>
        <begin position="387"/>
        <end position="405"/>
    </location>
</feature>
<keyword evidence="5 8" id="KW-0812">Transmembrane</keyword>
<dbReference type="GO" id="GO:0009103">
    <property type="term" value="P:lipopolysaccharide biosynthetic process"/>
    <property type="evidence" value="ECO:0007669"/>
    <property type="project" value="UniProtKB-ARBA"/>
</dbReference>
<proteinExistence type="predicted"/>
<evidence type="ECO:0000313" key="11">
    <source>
        <dbReference type="EMBL" id="TMQ50327.1"/>
    </source>
</evidence>